<dbReference type="Pfam" id="PF00248">
    <property type="entry name" value="Aldo_ket_red"/>
    <property type="match status" value="1"/>
</dbReference>
<dbReference type="PANTHER" id="PTHR11732">
    <property type="entry name" value="ALDO/KETO REDUCTASE"/>
    <property type="match status" value="1"/>
</dbReference>
<feature type="domain" description="NADP-dependent oxidoreductase" evidence="4">
    <location>
        <begin position="14"/>
        <end position="212"/>
    </location>
</feature>
<dbReference type="AlphaFoldDB" id="A0A7S1IW92"/>
<evidence type="ECO:0000256" key="2">
    <source>
        <dbReference type="PIRSR" id="PIRSR000097-2"/>
    </source>
</evidence>
<dbReference type="InterPro" id="IPR023210">
    <property type="entry name" value="NADP_OxRdtase_dom"/>
</dbReference>
<dbReference type="PIRSF" id="PIRSF000097">
    <property type="entry name" value="AKR"/>
    <property type="match status" value="1"/>
</dbReference>
<dbReference type="InterPro" id="IPR020471">
    <property type="entry name" value="AKR"/>
</dbReference>
<accession>A0A7S1IW92</accession>
<gene>
    <name evidence="5" type="ORF">EGYM00392_LOCUS36006</name>
</gene>
<evidence type="ECO:0000256" key="1">
    <source>
        <dbReference type="PIRSR" id="PIRSR000097-1"/>
    </source>
</evidence>
<evidence type="ECO:0000259" key="4">
    <source>
        <dbReference type="Pfam" id="PF00248"/>
    </source>
</evidence>
<proteinExistence type="predicted"/>
<dbReference type="EMBL" id="HBGA01096539">
    <property type="protein sequence ID" value="CAD9024880.1"/>
    <property type="molecule type" value="Transcribed_RNA"/>
</dbReference>
<feature type="site" description="Lowers pKa of active site Tyr" evidence="3">
    <location>
        <position position="73"/>
    </location>
</feature>
<feature type="active site" description="Proton donor" evidence="1">
    <location>
        <position position="46"/>
    </location>
</feature>
<name>A0A7S1IW92_9EUGL</name>
<evidence type="ECO:0000313" key="5">
    <source>
        <dbReference type="EMBL" id="CAD9024880.1"/>
    </source>
</evidence>
<dbReference type="Gene3D" id="3.20.20.100">
    <property type="entry name" value="NADP-dependent oxidoreductase domain"/>
    <property type="match status" value="1"/>
</dbReference>
<sequence>MSASIAMPACAFGTLEGGNLNPEATFQAVQRALQVGYRHFDCAEMYASTEAVGRALAEASATIPRNQLWITSKLKGLPCGEYTTIKDRLAAHIAQLGVECVDLLLCHWPGEATLDLGGDPEELLPQPTAWQYFTRSVAEAWANMTRLQQDGLAVHIGVSNFSTACLSELLALPGGAQVYAHQLYADLAHPPARELVQLHQEHRIKAMAYRPISFIPAWPLAVPEVEATLDTAAAALGAKDMHQMGQVALFLQGTVDALVTSSVQEDHLGSNFAAKQVAERIASLDDPACAVVLAAVEKAVSQLQANLEVVEVYGGVDPWGVAFMCLGPEPL</sequence>
<dbReference type="GO" id="GO:0016491">
    <property type="term" value="F:oxidoreductase activity"/>
    <property type="evidence" value="ECO:0007669"/>
    <property type="project" value="InterPro"/>
</dbReference>
<organism evidence="5">
    <name type="scientific">Eutreptiella gymnastica</name>
    <dbReference type="NCBI Taxonomy" id="73025"/>
    <lineage>
        <taxon>Eukaryota</taxon>
        <taxon>Discoba</taxon>
        <taxon>Euglenozoa</taxon>
        <taxon>Euglenida</taxon>
        <taxon>Spirocuta</taxon>
        <taxon>Euglenophyceae</taxon>
        <taxon>Eutreptiales</taxon>
        <taxon>Eutreptiaceae</taxon>
        <taxon>Eutreptiella</taxon>
    </lineage>
</organism>
<reference evidence="5" key="1">
    <citation type="submission" date="2021-01" db="EMBL/GenBank/DDBJ databases">
        <authorList>
            <person name="Corre E."/>
            <person name="Pelletier E."/>
            <person name="Niang G."/>
            <person name="Scheremetjew M."/>
            <person name="Finn R."/>
            <person name="Kale V."/>
            <person name="Holt S."/>
            <person name="Cochrane G."/>
            <person name="Meng A."/>
            <person name="Brown T."/>
            <person name="Cohen L."/>
        </authorList>
    </citation>
    <scope>NUCLEOTIDE SEQUENCE</scope>
    <source>
        <strain evidence="5">NIES-381</strain>
    </source>
</reference>
<protein>
    <recommendedName>
        <fullName evidence="4">NADP-dependent oxidoreductase domain-containing protein</fullName>
    </recommendedName>
</protein>
<dbReference type="PRINTS" id="PR00069">
    <property type="entry name" value="ALDKETRDTASE"/>
</dbReference>
<evidence type="ECO:0000256" key="3">
    <source>
        <dbReference type="PIRSR" id="PIRSR000097-3"/>
    </source>
</evidence>
<dbReference type="InterPro" id="IPR036812">
    <property type="entry name" value="NAD(P)_OxRdtase_dom_sf"/>
</dbReference>
<dbReference type="SUPFAM" id="SSF51430">
    <property type="entry name" value="NAD(P)-linked oxidoreductase"/>
    <property type="match status" value="1"/>
</dbReference>
<feature type="binding site" evidence="2">
    <location>
        <position position="107"/>
    </location>
    <ligand>
        <name>substrate</name>
    </ligand>
</feature>